<gene>
    <name evidence="2" type="ORF">OG727_17325</name>
</gene>
<accession>A0ABZ1VKV4</accession>
<reference evidence="2" key="1">
    <citation type="submission" date="2022-10" db="EMBL/GenBank/DDBJ databases">
        <title>The complete genomes of actinobacterial strains from the NBC collection.</title>
        <authorList>
            <person name="Joergensen T.S."/>
            <person name="Alvarez Arevalo M."/>
            <person name="Sterndorff E.B."/>
            <person name="Faurdal D."/>
            <person name="Vuksanovic O."/>
            <person name="Mourched A.-S."/>
            <person name="Charusanti P."/>
            <person name="Shaw S."/>
            <person name="Blin K."/>
            <person name="Weber T."/>
        </authorList>
    </citation>
    <scope>NUCLEOTIDE SEQUENCE</scope>
    <source>
        <strain evidence="2">NBC_01256</strain>
    </source>
</reference>
<keyword evidence="3" id="KW-1185">Reference proteome</keyword>
<evidence type="ECO:0000313" key="3">
    <source>
        <dbReference type="Proteomes" id="UP001432292"/>
    </source>
</evidence>
<dbReference type="RefSeq" id="WP_329128041.1">
    <property type="nucleotide sequence ID" value="NZ_CP108473.1"/>
</dbReference>
<feature type="region of interest" description="Disordered" evidence="1">
    <location>
        <begin position="45"/>
        <end position="64"/>
    </location>
</feature>
<protein>
    <submittedName>
        <fullName evidence="2">Uncharacterized protein</fullName>
    </submittedName>
</protein>
<sequence length="163" mass="18386">MGFNSNDVVTLKLDCAGWYQPYVVDITRMQLGEILLKLDDMAADTDEQATPDHAQTWPSPDEAYGVAPSITSESEWTRRTADEWADEGLDRDWYLRHAAVLDRIALRDDRDQRTAAAEHADAAATILLDLDQAPRSYDARAYVRQQYALWLAQQDASPEPSQS</sequence>
<organism evidence="2 3">
    <name type="scientific">Streptomyces caniferus</name>
    <dbReference type="NCBI Taxonomy" id="285557"/>
    <lineage>
        <taxon>Bacteria</taxon>
        <taxon>Bacillati</taxon>
        <taxon>Actinomycetota</taxon>
        <taxon>Actinomycetes</taxon>
        <taxon>Kitasatosporales</taxon>
        <taxon>Streptomycetaceae</taxon>
        <taxon>Streptomyces</taxon>
    </lineage>
</organism>
<proteinExistence type="predicted"/>
<name>A0ABZ1VKV4_9ACTN</name>
<evidence type="ECO:0000313" key="2">
    <source>
        <dbReference type="EMBL" id="WUS23887.1"/>
    </source>
</evidence>
<dbReference type="Proteomes" id="UP001432292">
    <property type="component" value="Chromosome"/>
</dbReference>
<evidence type="ECO:0000256" key="1">
    <source>
        <dbReference type="SAM" id="MobiDB-lite"/>
    </source>
</evidence>
<dbReference type="EMBL" id="CP108473">
    <property type="protein sequence ID" value="WUS23887.1"/>
    <property type="molecule type" value="Genomic_DNA"/>
</dbReference>